<comment type="caution">
    <text evidence="1">The sequence shown here is derived from an EMBL/GenBank/DDBJ whole genome shotgun (WGS) entry which is preliminary data.</text>
</comment>
<dbReference type="EMBL" id="JAPTSV010000012">
    <property type="protein sequence ID" value="KAJ1522426.1"/>
    <property type="molecule type" value="Genomic_DNA"/>
</dbReference>
<evidence type="ECO:0000313" key="2">
    <source>
        <dbReference type="Proteomes" id="UP001075354"/>
    </source>
</evidence>
<dbReference type="AlphaFoldDB" id="A0AAV7XFS9"/>
<proteinExistence type="predicted"/>
<reference evidence="1" key="1">
    <citation type="submission" date="2022-12" db="EMBL/GenBank/DDBJ databases">
        <title>Chromosome-level genome assembly of the bean flower thrips Megalurothrips usitatus.</title>
        <authorList>
            <person name="Ma L."/>
            <person name="Liu Q."/>
            <person name="Li H."/>
            <person name="Cai W."/>
        </authorList>
    </citation>
    <scope>NUCLEOTIDE SEQUENCE</scope>
    <source>
        <strain evidence="1">Cailab_2022a</strain>
    </source>
</reference>
<sequence>MTAMSPTLNCLSKAGAGSAALGWLKDCGTTGKFYGKFALASCAATEYAPADVKTMVKSSAKCFSLG</sequence>
<organism evidence="1 2">
    <name type="scientific">Megalurothrips usitatus</name>
    <name type="common">bean blossom thrips</name>
    <dbReference type="NCBI Taxonomy" id="439358"/>
    <lineage>
        <taxon>Eukaryota</taxon>
        <taxon>Metazoa</taxon>
        <taxon>Ecdysozoa</taxon>
        <taxon>Arthropoda</taxon>
        <taxon>Hexapoda</taxon>
        <taxon>Insecta</taxon>
        <taxon>Pterygota</taxon>
        <taxon>Neoptera</taxon>
        <taxon>Paraneoptera</taxon>
        <taxon>Thysanoptera</taxon>
        <taxon>Terebrantia</taxon>
        <taxon>Thripoidea</taxon>
        <taxon>Thripidae</taxon>
        <taxon>Megalurothrips</taxon>
    </lineage>
</organism>
<dbReference type="Proteomes" id="UP001075354">
    <property type="component" value="Chromosome 12"/>
</dbReference>
<name>A0AAV7XFS9_9NEOP</name>
<keyword evidence="2" id="KW-1185">Reference proteome</keyword>
<evidence type="ECO:0000313" key="1">
    <source>
        <dbReference type="EMBL" id="KAJ1522426.1"/>
    </source>
</evidence>
<gene>
    <name evidence="1" type="ORF">ONE63_002712</name>
</gene>
<protein>
    <submittedName>
        <fullName evidence="1">Uncharacterized protein</fullName>
    </submittedName>
</protein>
<accession>A0AAV7XFS9</accession>